<accession>A0A8H4K8R4</accession>
<dbReference type="Pfam" id="PF24883">
    <property type="entry name" value="NPHP3_N"/>
    <property type="match status" value="1"/>
</dbReference>
<gene>
    <name evidence="3" type="ORF">F53441_11097</name>
</gene>
<evidence type="ECO:0000259" key="2">
    <source>
        <dbReference type="Pfam" id="PF24883"/>
    </source>
</evidence>
<evidence type="ECO:0000313" key="3">
    <source>
        <dbReference type="EMBL" id="KAF4444534.1"/>
    </source>
</evidence>
<evidence type="ECO:0000313" key="4">
    <source>
        <dbReference type="Proteomes" id="UP000605986"/>
    </source>
</evidence>
<dbReference type="OrthoDB" id="1658288at2759"/>
<feature type="domain" description="Nephrocystin 3-like N-terminal" evidence="2">
    <location>
        <begin position="169"/>
        <end position="336"/>
    </location>
</feature>
<dbReference type="Gene3D" id="1.25.40.10">
    <property type="entry name" value="Tetratricopeptide repeat domain"/>
    <property type="match status" value="1"/>
</dbReference>
<dbReference type="InterPro" id="IPR027417">
    <property type="entry name" value="P-loop_NTPase"/>
</dbReference>
<dbReference type="PANTHER" id="PTHR10039:SF16">
    <property type="entry name" value="GPI INOSITOL-DEACYLASE"/>
    <property type="match status" value="1"/>
</dbReference>
<dbReference type="InterPro" id="IPR011990">
    <property type="entry name" value="TPR-like_helical_dom_sf"/>
</dbReference>
<keyword evidence="1" id="KW-0677">Repeat</keyword>
<dbReference type="AlphaFoldDB" id="A0A8H4K8R4"/>
<dbReference type="EMBL" id="JAADJG010000548">
    <property type="protein sequence ID" value="KAF4444534.1"/>
    <property type="molecule type" value="Genomic_DNA"/>
</dbReference>
<reference evidence="3" key="1">
    <citation type="submission" date="2020-01" db="EMBL/GenBank/DDBJ databases">
        <title>Identification and distribution of gene clusters putatively required for synthesis of sphingolipid metabolism inhibitors in phylogenetically diverse species of the filamentous fungus Fusarium.</title>
        <authorList>
            <person name="Kim H.-S."/>
            <person name="Busman M."/>
            <person name="Brown D.W."/>
            <person name="Divon H."/>
            <person name="Uhlig S."/>
            <person name="Proctor R.H."/>
        </authorList>
    </citation>
    <scope>NUCLEOTIDE SEQUENCE</scope>
    <source>
        <strain evidence="3">NRRL 53441</strain>
    </source>
</reference>
<dbReference type="SUPFAM" id="SSF52540">
    <property type="entry name" value="P-loop containing nucleoside triphosphate hydrolases"/>
    <property type="match status" value="1"/>
</dbReference>
<name>A0A8H4K8R4_9HYPO</name>
<protein>
    <submittedName>
        <fullName evidence="3">Tetratricopeptide-like helical</fullName>
    </submittedName>
</protein>
<evidence type="ECO:0000256" key="1">
    <source>
        <dbReference type="ARBA" id="ARBA00022737"/>
    </source>
</evidence>
<sequence length="1174" mass="132307">MEIVGVIAAVPGLIELIEAATTAVRGLSKRKVAAKLAEDLVLQLHDLEGILQDIEKRCKHGGSGQLRLQRVSTSFTQLKVELVSLQKVLQATNLKKEPTRYLKKILLISTSLDKTLNESLTRLTQIKTSLTLHITHDLLDSSFSARRLGLRDLLRPSGDSFIPNKTPKTCDWVWSHPMFLDWVHHSSVAPDANLNRILCVYGTKGCGKSVLVKSIAEEFRGRGEVILHFSFWAGSEAQRKLYDLLRTVTWQILTQITDSDLEKLSKPLIQSPSITQHDLIQALGSCLSLISQKVYLAIDGIDESVDDWNSHTDGPLSTILDLVTTHENLHVLMAGREPSMRTILKKTCPRLEITNHLIRDDMHKLIASELNGSLSSHPPPIRDMIKDSLEAKSEVMFLWVKLVLNELRRCFCLEEIRQTLTQVPHDLDREYHRLFSQLMIRTSGTNSRPSVSMRRAKYLLSALLACPEPMTARDLCYAYASQVNSSGPIENDLITVDGITDACGDFLSVTQGCYHLVHASVYDFLTRSQEEWEHEDLAISYFRVDIAESHESMSSACFKYLGPLDLGYPLTDNGASSLPSRYPFFVYVAKFVPFHIIQAIAGSGRELKGASQFMSSRQFCALIEYTLLSLQNPMQDFDSPHYWMEMFGLMIGFGNLEQTFNIELQRRLTSFGEQDERYQTWLSLGSLLPSYTEKSFELLPEPVAMITHNRRPGRQMNGNAFASLPQYLGQTHGPVVQRLSQKFGAVSQVFQGLRRAATNLLASSVESLPIPMVLFAAVVARGQKNWLLAERLAAISTRRTRGNSNILEVCSLLLLASTKTFNDMYNSEDCEMMVQEAIRITNQLPGKPYVELYKLQAYSLLLRFLMEQGKTDEVDKSIHALNSLVGLGRETSNSPTWEYFFCHTRAGQLTTQAVAILQELKPELDKTMLRMLHTHRETLFSVQELDQCLSDCQHLLRLSEGQKSGSVEIFRWKTMVTWARCLIEKGDVGEAKEVFRKAADEYEGMSLNEKQQIDPSWLLILVQSLALFGLYSRSQSTARTALEIKEIEYKEDVLLGPLQSLFFRLQTSGSIDGDSEECLRCFSLPIALDEEVNWWKKWSFSLSSAVPCCRKAAVLQSLKYIDTCLRLDTGVPKAIAEYESLVRFFVRQGDMKAAELVASDAASRTVIEVSLIST</sequence>
<dbReference type="Proteomes" id="UP000605986">
    <property type="component" value="Unassembled WGS sequence"/>
</dbReference>
<dbReference type="Gene3D" id="3.40.50.300">
    <property type="entry name" value="P-loop containing nucleotide triphosphate hydrolases"/>
    <property type="match status" value="1"/>
</dbReference>
<keyword evidence="4" id="KW-1185">Reference proteome</keyword>
<dbReference type="PANTHER" id="PTHR10039">
    <property type="entry name" value="AMELOGENIN"/>
    <property type="match status" value="1"/>
</dbReference>
<comment type="caution">
    <text evidence="3">The sequence shown here is derived from an EMBL/GenBank/DDBJ whole genome shotgun (WGS) entry which is preliminary data.</text>
</comment>
<organism evidence="3 4">
    <name type="scientific">Fusarium austroafricanum</name>
    <dbReference type="NCBI Taxonomy" id="2364996"/>
    <lineage>
        <taxon>Eukaryota</taxon>
        <taxon>Fungi</taxon>
        <taxon>Dikarya</taxon>
        <taxon>Ascomycota</taxon>
        <taxon>Pezizomycotina</taxon>
        <taxon>Sordariomycetes</taxon>
        <taxon>Hypocreomycetidae</taxon>
        <taxon>Hypocreales</taxon>
        <taxon>Nectriaceae</taxon>
        <taxon>Fusarium</taxon>
        <taxon>Fusarium concolor species complex</taxon>
    </lineage>
</organism>
<proteinExistence type="predicted"/>
<dbReference type="InterPro" id="IPR056884">
    <property type="entry name" value="NPHP3-like_N"/>
</dbReference>